<name>A0A1E7KU68_9ACTN</name>
<dbReference type="EMBL" id="LJGW01000520">
    <property type="protein sequence ID" value="OEV07383.1"/>
    <property type="molecule type" value="Genomic_DNA"/>
</dbReference>
<organism evidence="2 3">
    <name type="scientific">Streptomyces nanshensis</name>
    <dbReference type="NCBI Taxonomy" id="518642"/>
    <lineage>
        <taxon>Bacteria</taxon>
        <taxon>Bacillati</taxon>
        <taxon>Actinomycetota</taxon>
        <taxon>Actinomycetes</taxon>
        <taxon>Kitasatosporales</taxon>
        <taxon>Streptomycetaceae</taxon>
        <taxon>Streptomyces</taxon>
    </lineage>
</organism>
<evidence type="ECO:0000313" key="3">
    <source>
        <dbReference type="Proteomes" id="UP000176005"/>
    </source>
</evidence>
<dbReference type="Proteomes" id="UP000176005">
    <property type="component" value="Unassembled WGS sequence"/>
</dbReference>
<feature type="region of interest" description="Disordered" evidence="1">
    <location>
        <begin position="136"/>
        <end position="155"/>
    </location>
</feature>
<accession>A0A1E7KU68</accession>
<proteinExistence type="predicted"/>
<gene>
    <name evidence="2" type="ORF">AN218_29345</name>
</gene>
<sequence length="155" mass="16897">MTQHNRMSAMASFLQPDRQVAIQNGGLCRSPCPLGVRLAQDRLHISGLEGTDEDSLRLLVAIRKRCWYPWERCPSTEHLGCLAGPELSNDIAVVAEVLVDLLGAPKVQFKIRILVLKLGQLIGELRGLGRGRGRDDQAIGVEGPKSGGEFLDSCP</sequence>
<evidence type="ECO:0000256" key="1">
    <source>
        <dbReference type="SAM" id="MobiDB-lite"/>
    </source>
</evidence>
<dbReference type="AlphaFoldDB" id="A0A1E7KU68"/>
<evidence type="ECO:0000313" key="2">
    <source>
        <dbReference type="EMBL" id="OEV07383.1"/>
    </source>
</evidence>
<protein>
    <submittedName>
        <fullName evidence="2">Uncharacterized protein</fullName>
    </submittedName>
</protein>
<keyword evidence="3" id="KW-1185">Reference proteome</keyword>
<reference evidence="2 3" key="1">
    <citation type="journal article" date="2016" name="Front. Microbiol.">
        <title>Comparative Genomics Analysis of Streptomyces Species Reveals Their Adaptation to the Marine Environment and Their Diversity at the Genomic Level.</title>
        <authorList>
            <person name="Tian X."/>
            <person name="Zhang Z."/>
            <person name="Yang T."/>
            <person name="Chen M."/>
            <person name="Li J."/>
            <person name="Chen F."/>
            <person name="Yang J."/>
            <person name="Li W."/>
            <person name="Zhang B."/>
            <person name="Zhang Z."/>
            <person name="Wu J."/>
            <person name="Zhang C."/>
            <person name="Long L."/>
            <person name="Xiao J."/>
        </authorList>
    </citation>
    <scope>NUCLEOTIDE SEQUENCE [LARGE SCALE GENOMIC DNA]</scope>
    <source>
        <strain evidence="2 3">SCSIO 10429</strain>
    </source>
</reference>
<comment type="caution">
    <text evidence="2">The sequence shown here is derived from an EMBL/GenBank/DDBJ whole genome shotgun (WGS) entry which is preliminary data.</text>
</comment>